<dbReference type="Proteomes" id="UP000003688">
    <property type="component" value="Unassembled WGS sequence"/>
</dbReference>
<reference evidence="2 3" key="1">
    <citation type="journal article" date="2011" name="J. Bacteriol.">
        <title>Genome sequence of 'Pedosphaera parvula' Ellin514, an aerobic Verrucomicrobial isolate from pasture soil.</title>
        <authorList>
            <person name="Kant R."/>
            <person name="van Passel M.W."/>
            <person name="Sangwan P."/>
            <person name="Palva A."/>
            <person name="Lucas S."/>
            <person name="Copeland A."/>
            <person name="Lapidus A."/>
            <person name="Glavina Del Rio T."/>
            <person name="Dalin E."/>
            <person name="Tice H."/>
            <person name="Bruce D."/>
            <person name="Goodwin L."/>
            <person name="Pitluck S."/>
            <person name="Chertkov O."/>
            <person name="Larimer F.W."/>
            <person name="Land M.L."/>
            <person name="Hauser L."/>
            <person name="Brettin T.S."/>
            <person name="Detter J.C."/>
            <person name="Han S."/>
            <person name="de Vos W.M."/>
            <person name="Janssen P.H."/>
            <person name="Smidt H."/>
        </authorList>
    </citation>
    <scope>NUCLEOTIDE SEQUENCE [LARGE SCALE GENOMIC DNA]</scope>
    <source>
        <strain evidence="2 3">Ellin514</strain>
    </source>
</reference>
<keyword evidence="1" id="KW-0472">Membrane</keyword>
<organism evidence="2 3">
    <name type="scientific">Pedosphaera parvula (strain Ellin514)</name>
    <dbReference type="NCBI Taxonomy" id="320771"/>
    <lineage>
        <taxon>Bacteria</taxon>
        <taxon>Pseudomonadati</taxon>
        <taxon>Verrucomicrobiota</taxon>
        <taxon>Pedosphaerae</taxon>
        <taxon>Pedosphaerales</taxon>
        <taxon>Pedosphaeraceae</taxon>
        <taxon>Pedosphaera</taxon>
    </lineage>
</organism>
<dbReference type="AlphaFoldDB" id="B9XJB5"/>
<keyword evidence="3" id="KW-1185">Reference proteome</keyword>
<dbReference type="RefSeq" id="WP_007415908.1">
    <property type="nucleotide sequence ID" value="NZ_ABOX02000020.1"/>
</dbReference>
<keyword evidence="1" id="KW-0812">Transmembrane</keyword>
<proteinExistence type="predicted"/>
<comment type="caution">
    <text evidence="2">The sequence shown here is derived from an EMBL/GenBank/DDBJ whole genome shotgun (WGS) entry which is preliminary data.</text>
</comment>
<evidence type="ECO:0000313" key="2">
    <source>
        <dbReference type="EMBL" id="EEF60153.1"/>
    </source>
</evidence>
<evidence type="ECO:0000313" key="3">
    <source>
        <dbReference type="Proteomes" id="UP000003688"/>
    </source>
</evidence>
<sequence length="84" mass="9635" precursor="true">MPIILIISVVASIAVALITLNWFFRDADDSTQSFQEWYEKSFGLFSFLPWWGTKFGLWLGISAFSGIACFIVLSHAWNWVVSHF</sequence>
<protein>
    <recommendedName>
        <fullName evidence="4">Transmembrane protein</fullName>
    </recommendedName>
</protein>
<keyword evidence="1" id="KW-1133">Transmembrane helix</keyword>
<dbReference type="EMBL" id="ABOX02000020">
    <property type="protein sequence ID" value="EEF60153.1"/>
    <property type="molecule type" value="Genomic_DNA"/>
</dbReference>
<feature type="transmembrane region" description="Helical" evidence="1">
    <location>
        <begin position="5"/>
        <end position="24"/>
    </location>
</feature>
<accession>B9XJB5</accession>
<name>B9XJB5_PEDPL</name>
<evidence type="ECO:0008006" key="4">
    <source>
        <dbReference type="Google" id="ProtNLM"/>
    </source>
</evidence>
<evidence type="ECO:0000256" key="1">
    <source>
        <dbReference type="SAM" id="Phobius"/>
    </source>
</evidence>
<feature type="transmembrane region" description="Helical" evidence="1">
    <location>
        <begin position="55"/>
        <end position="80"/>
    </location>
</feature>
<gene>
    <name evidence="2" type="ORF">Cflav_PD3212</name>
</gene>